<dbReference type="InterPro" id="IPR010920">
    <property type="entry name" value="LSM_dom_sf"/>
</dbReference>
<dbReference type="InterPro" id="IPR027248">
    <property type="entry name" value="Sm_D2"/>
</dbReference>
<protein>
    <recommendedName>
        <fullName evidence="9">Small nuclear ribonucleoprotein Sm D2</fullName>
        <shortName evidence="9">Sm-D2</shortName>
    </recommendedName>
    <alternativeName>
        <fullName evidence="9">snRNP core protein D2</fullName>
    </alternativeName>
</protein>
<dbReference type="SUPFAM" id="SSF50182">
    <property type="entry name" value="Sm-like ribonucleoproteins"/>
    <property type="match status" value="1"/>
</dbReference>
<dbReference type="HOGENOM" id="CLU_076902_2_2_1"/>
<evidence type="ECO:0000313" key="12">
    <source>
        <dbReference type="Proteomes" id="UP000016927"/>
    </source>
</evidence>
<dbReference type="GO" id="GO:0030532">
    <property type="term" value="C:small nuclear ribonucleoprotein complex"/>
    <property type="evidence" value="ECO:0007669"/>
    <property type="project" value="InterPro"/>
</dbReference>
<dbReference type="InterPro" id="IPR001163">
    <property type="entry name" value="Sm_dom_euk/arc"/>
</dbReference>
<keyword evidence="8 9" id="KW-0687">Ribonucleoprotein</keyword>
<dbReference type="GO" id="GO:0003723">
    <property type="term" value="F:RNA binding"/>
    <property type="evidence" value="ECO:0007669"/>
    <property type="project" value="InterPro"/>
</dbReference>
<organism evidence="11 12">
    <name type="scientific">Nosema bombycis (strain CQ1 / CVCC 102059)</name>
    <name type="common">Microsporidian parasite</name>
    <name type="synonym">Pebrine of silkworm</name>
    <dbReference type="NCBI Taxonomy" id="578461"/>
    <lineage>
        <taxon>Eukaryota</taxon>
        <taxon>Fungi</taxon>
        <taxon>Fungi incertae sedis</taxon>
        <taxon>Microsporidia</taxon>
        <taxon>Nosematidae</taxon>
        <taxon>Nosema</taxon>
    </lineage>
</organism>
<dbReference type="OrthoDB" id="437526at2759"/>
<dbReference type="VEuPathDB" id="MicrosporidiaDB:NBO_508g0004"/>
<dbReference type="OMA" id="DVKEMWT"/>
<keyword evidence="4" id="KW-0963">Cytoplasm</keyword>
<accession>R0MH81</accession>
<evidence type="ECO:0000256" key="6">
    <source>
        <dbReference type="ARBA" id="ARBA00023187"/>
    </source>
</evidence>
<evidence type="ECO:0000256" key="7">
    <source>
        <dbReference type="ARBA" id="ARBA00023242"/>
    </source>
</evidence>
<comment type="subcellular location">
    <subcellularLocation>
        <location evidence="2">Cytoplasm</location>
        <location evidence="2">Cytosol</location>
    </subcellularLocation>
    <subcellularLocation>
        <location evidence="1 9">Nucleus</location>
    </subcellularLocation>
</comment>
<keyword evidence="7 9" id="KW-0539">Nucleus</keyword>
<keyword evidence="6 9" id="KW-0508">mRNA splicing</keyword>
<dbReference type="InterPro" id="IPR047575">
    <property type="entry name" value="Sm"/>
</dbReference>
<evidence type="ECO:0000256" key="8">
    <source>
        <dbReference type="ARBA" id="ARBA00023274"/>
    </source>
</evidence>
<comment type="similarity">
    <text evidence="3 9">Belongs to the snRNP core protein family.</text>
</comment>
<evidence type="ECO:0000256" key="4">
    <source>
        <dbReference type="ARBA" id="ARBA00022490"/>
    </source>
</evidence>
<dbReference type="Proteomes" id="UP000016927">
    <property type="component" value="Unassembled WGS sequence"/>
</dbReference>
<dbReference type="Pfam" id="PF01423">
    <property type="entry name" value="LSM"/>
    <property type="match status" value="1"/>
</dbReference>
<feature type="domain" description="Sm" evidence="10">
    <location>
        <begin position="9"/>
        <end position="92"/>
    </location>
</feature>
<dbReference type="AlphaFoldDB" id="R0MH81"/>
<evidence type="ECO:0000256" key="5">
    <source>
        <dbReference type="ARBA" id="ARBA00022664"/>
    </source>
</evidence>
<evidence type="ECO:0000256" key="1">
    <source>
        <dbReference type="ARBA" id="ARBA00004123"/>
    </source>
</evidence>
<keyword evidence="5 9" id="KW-0507">mRNA processing</keyword>
<dbReference type="SMART" id="SM00651">
    <property type="entry name" value="Sm"/>
    <property type="match status" value="1"/>
</dbReference>
<dbReference type="GO" id="GO:0005829">
    <property type="term" value="C:cytosol"/>
    <property type="evidence" value="ECO:0007669"/>
    <property type="project" value="UniProtKB-SubCell"/>
</dbReference>
<dbReference type="PANTHER" id="PTHR12777">
    <property type="entry name" value="SMALL NUCLEAR RIBONUCLEOPROTEIN SM D2"/>
    <property type="match status" value="1"/>
</dbReference>
<reference evidence="11 12" key="1">
    <citation type="journal article" date="2013" name="BMC Genomics">
        <title>Comparative genomics of parasitic silkworm microsporidia reveal an association between genome expansion and host adaptation.</title>
        <authorList>
            <person name="Pan G."/>
            <person name="Xu J."/>
            <person name="Li T."/>
            <person name="Xia Q."/>
            <person name="Liu S.L."/>
            <person name="Zhang G."/>
            <person name="Li S."/>
            <person name="Li C."/>
            <person name="Liu H."/>
            <person name="Yang L."/>
            <person name="Liu T."/>
            <person name="Zhang X."/>
            <person name="Wu Z."/>
            <person name="Fan W."/>
            <person name="Dang X."/>
            <person name="Xiang H."/>
            <person name="Tao M."/>
            <person name="Li Y."/>
            <person name="Hu J."/>
            <person name="Li Z."/>
            <person name="Lin L."/>
            <person name="Luo J."/>
            <person name="Geng L."/>
            <person name="Wang L."/>
            <person name="Long M."/>
            <person name="Wan Y."/>
            <person name="He N."/>
            <person name="Zhang Z."/>
            <person name="Lu C."/>
            <person name="Keeling P.J."/>
            <person name="Wang J."/>
            <person name="Xiang Z."/>
            <person name="Zhou Z."/>
        </authorList>
    </citation>
    <scope>NUCLEOTIDE SEQUENCE [LARGE SCALE GENOMIC DNA]</scope>
    <source>
        <strain evidence="12">CQ1 / CVCC 102059</strain>
    </source>
</reference>
<dbReference type="Gene3D" id="2.30.30.100">
    <property type="match status" value="1"/>
</dbReference>
<evidence type="ECO:0000256" key="2">
    <source>
        <dbReference type="ARBA" id="ARBA00004514"/>
    </source>
</evidence>
<evidence type="ECO:0000259" key="10">
    <source>
        <dbReference type="PROSITE" id="PS52002"/>
    </source>
</evidence>
<proteinExistence type="inferred from homology"/>
<sequence length="92" mass="10543">MNEESSNPMSLLLDAQKNDKKVIINLRNNRKLICYVVAFDKHFNCVLKNVIETGKGINKNRGIKKKEGFEYEKELGNIYLRGDNVISVTIVD</sequence>
<name>R0MH81_NOSB1</name>
<dbReference type="GO" id="GO:0008380">
    <property type="term" value="P:RNA splicing"/>
    <property type="evidence" value="ECO:0007669"/>
    <property type="project" value="UniProtKB-KW"/>
</dbReference>
<dbReference type="PROSITE" id="PS52002">
    <property type="entry name" value="SM"/>
    <property type="match status" value="1"/>
</dbReference>
<evidence type="ECO:0000313" key="11">
    <source>
        <dbReference type="EMBL" id="EOB12153.1"/>
    </source>
</evidence>
<dbReference type="STRING" id="578461.R0MH81"/>
<gene>
    <name evidence="11" type="primary">SMD2</name>
    <name evidence="11" type="ORF">NBO_508g0004</name>
</gene>
<dbReference type="EMBL" id="KB909416">
    <property type="protein sequence ID" value="EOB12153.1"/>
    <property type="molecule type" value="Genomic_DNA"/>
</dbReference>
<keyword evidence="12" id="KW-1185">Reference proteome</keyword>
<evidence type="ECO:0000256" key="3">
    <source>
        <dbReference type="ARBA" id="ARBA00008146"/>
    </source>
</evidence>
<dbReference type="GO" id="GO:0006397">
    <property type="term" value="P:mRNA processing"/>
    <property type="evidence" value="ECO:0007669"/>
    <property type="project" value="UniProtKB-KW"/>
</dbReference>
<evidence type="ECO:0000256" key="9">
    <source>
        <dbReference type="RuleBase" id="RU365051"/>
    </source>
</evidence>